<evidence type="ECO:0000259" key="7">
    <source>
        <dbReference type="Pfam" id="PF02668"/>
    </source>
</evidence>
<dbReference type="EMBL" id="MU128967">
    <property type="protein sequence ID" value="KAF9513890.1"/>
    <property type="molecule type" value="Genomic_DNA"/>
</dbReference>
<dbReference type="PANTHER" id="PTHR10696:SF25">
    <property type="entry name" value="OXIDOREDUCTASE AIM17-RELATED"/>
    <property type="match status" value="1"/>
</dbReference>
<dbReference type="GO" id="GO:0045329">
    <property type="term" value="P:carnitine biosynthetic process"/>
    <property type="evidence" value="ECO:0007669"/>
    <property type="project" value="TreeGrafter"/>
</dbReference>
<evidence type="ECO:0000313" key="8">
    <source>
        <dbReference type="EMBL" id="KAF9513890.1"/>
    </source>
</evidence>
<dbReference type="Gene3D" id="3.30.2020.30">
    <property type="match status" value="1"/>
</dbReference>
<comment type="caution">
    <text evidence="8">The sequence shown here is derived from an EMBL/GenBank/DDBJ whole genome shotgun (WGS) entry which is preliminary data.</text>
</comment>
<dbReference type="AlphaFoldDB" id="A0A9P6AXV7"/>
<keyword evidence="9" id="KW-1185">Reference proteome</keyword>
<keyword evidence="4" id="KW-0223">Dioxygenase</keyword>
<dbReference type="PANTHER" id="PTHR10696">
    <property type="entry name" value="GAMMA-BUTYROBETAINE HYDROXYLASE-RELATED"/>
    <property type="match status" value="1"/>
</dbReference>
<accession>A0A9P6AXV7</accession>
<protein>
    <recommendedName>
        <fullName evidence="7">TauD/TfdA-like domain-containing protein</fullName>
    </recommendedName>
</protein>
<gene>
    <name evidence="8" type="ORF">BS47DRAFT_1376605</name>
</gene>
<dbReference type="SUPFAM" id="SSF51197">
    <property type="entry name" value="Clavaminate synthase-like"/>
    <property type="match status" value="1"/>
</dbReference>
<dbReference type="InterPro" id="IPR050411">
    <property type="entry name" value="AlphaKG_dependent_hydroxylases"/>
</dbReference>
<keyword evidence="5" id="KW-0560">Oxidoreductase</keyword>
<dbReference type="Gene3D" id="3.60.130.10">
    <property type="entry name" value="Clavaminate synthase-like"/>
    <property type="match status" value="1"/>
</dbReference>
<evidence type="ECO:0000256" key="4">
    <source>
        <dbReference type="ARBA" id="ARBA00022964"/>
    </source>
</evidence>
<keyword evidence="6" id="KW-0408">Iron</keyword>
<comment type="cofactor">
    <cofactor evidence="1">
        <name>Fe(2+)</name>
        <dbReference type="ChEBI" id="CHEBI:29033"/>
    </cofactor>
</comment>
<evidence type="ECO:0000256" key="3">
    <source>
        <dbReference type="ARBA" id="ARBA00022723"/>
    </source>
</evidence>
<dbReference type="GO" id="GO:0005739">
    <property type="term" value="C:mitochondrion"/>
    <property type="evidence" value="ECO:0007669"/>
    <property type="project" value="TreeGrafter"/>
</dbReference>
<dbReference type="Proteomes" id="UP000886523">
    <property type="component" value="Unassembled WGS sequence"/>
</dbReference>
<evidence type="ECO:0000256" key="2">
    <source>
        <dbReference type="ARBA" id="ARBA00008654"/>
    </source>
</evidence>
<feature type="domain" description="TauD/TfdA-like" evidence="7">
    <location>
        <begin position="145"/>
        <end position="370"/>
    </location>
</feature>
<dbReference type="OrthoDB" id="406634at2759"/>
<evidence type="ECO:0000313" key="9">
    <source>
        <dbReference type="Proteomes" id="UP000886523"/>
    </source>
</evidence>
<name>A0A9P6AXV7_9AGAM</name>
<dbReference type="InterPro" id="IPR042098">
    <property type="entry name" value="TauD-like_sf"/>
</dbReference>
<dbReference type="Pfam" id="PF02668">
    <property type="entry name" value="TauD"/>
    <property type="match status" value="1"/>
</dbReference>
<dbReference type="GO" id="GO:0051213">
    <property type="term" value="F:dioxygenase activity"/>
    <property type="evidence" value="ECO:0007669"/>
    <property type="project" value="UniProtKB-KW"/>
</dbReference>
<reference evidence="8" key="1">
    <citation type="journal article" date="2020" name="Nat. Commun.">
        <title>Large-scale genome sequencing of mycorrhizal fungi provides insights into the early evolution of symbiotic traits.</title>
        <authorList>
            <person name="Miyauchi S."/>
            <person name="Kiss E."/>
            <person name="Kuo A."/>
            <person name="Drula E."/>
            <person name="Kohler A."/>
            <person name="Sanchez-Garcia M."/>
            <person name="Morin E."/>
            <person name="Andreopoulos B."/>
            <person name="Barry K.W."/>
            <person name="Bonito G."/>
            <person name="Buee M."/>
            <person name="Carver A."/>
            <person name="Chen C."/>
            <person name="Cichocki N."/>
            <person name="Clum A."/>
            <person name="Culley D."/>
            <person name="Crous P.W."/>
            <person name="Fauchery L."/>
            <person name="Girlanda M."/>
            <person name="Hayes R.D."/>
            <person name="Keri Z."/>
            <person name="LaButti K."/>
            <person name="Lipzen A."/>
            <person name="Lombard V."/>
            <person name="Magnuson J."/>
            <person name="Maillard F."/>
            <person name="Murat C."/>
            <person name="Nolan M."/>
            <person name="Ohm R.A."/>
            <person name="Pangilinan J."/>
            <person name="Pereira M.F."/>
            <person name="Perotto S."/>
            <person name="Peter M."/>
            <person name="Pfister S."/>
            <person name="Riley R."/>
            <person name="Sitrit Y."/>
            <person name="Stielow J.B."/>
            <person name="Szollosi G."/>
            <person name="Zifcakova L."/>
            <person name="Stursova M."/>
            <person name="Spatafora J.W."/>
            <person name="Tedersoo L."/>
            <person name="Vaario L.M."/>
            <person name="Yamada A."/>
            <person name="Yan M."/>
            <person name="Wang P."/>
            <person name="Xu J."/>
            <person name="Bruns T."/>
            <person name="Baldrian P."/>
            <person name="Vilgalys R."/>
            <person name="Dunand C."/>
            <person name="Henrissat B."/>
            <person name="Grigoriev I.V."/>
            <person name="Hibbett D."/>
            <person name="Nagy L.G."/>
            <person name="Martin F.M."/>
        </authorList>
    </citation>
    <scope>NUCLEOTIDE SEQUENCE</scope>
    <source>
        <strain evidence="8">UP504</strain>
    </source>
</reference>
<comment type="similarity">
    <text evidence="2">Belongs to the gamma-BBH/TMLD family.</text>
</comment>
<dbReference type="InterPro" id="IPR038492">
    <property type="entry name" value="GBBH-like_N_sf"/>
</dbReference>
<evidence type="ECO:0000256" key="1">
    <source>
        <dbReference type="ARBA" id="ARBA00001954"/>
    </source>
</evidence>
<dbReference type="GO" id="GO:0046872">
    <property type="term" value="F:metal ion binding"/>
    <property type="evidence" value="ECO:0007669"/>
    <property type="project" value="UniProtKB-KW"/>
</dbReference>
<proteinExistence type="inferred from homology"/>
<dbReference type="InterPro" id="IPR003819">
    <property type="entry name" value="TauD/TfdA-like"/>
</dbReference>
<evidence type="ECO:0000256" key="6">
    <source>
        <dbReference type="ARBA" id="ARBA00023004"/>
    </source>
</evidence>
<sequence length="425" mass="48664">MIATLKGLRGFRGARTLHSTYNATGLIPYTWLRDSDPQLIHPSTRQKLHSSIDVPLDSRPQNVRLTRNGTHLGITWEKSGPTSGFAWPHHSEFSLDLLRRHVSPHDFRTFHHAIPRITWTREILRQSPNLFLTYTSLSTPLGLLRALEQLAQYGIMFVSNVPHEDTSDARCELPRLAQLFGEIRETFYGRVWDVRSRGEESRNIAYTNLDLGLHMDLEYFENPPRYQILHMLRCRGVQGGESIFSDSLHSAHSLRESSREAYDVLCNSAIGFHYINDNHHLYHEHATIELFPQVHGNDEAEVRYINYSPPFQSPLPLKTARDPRFLPALREFVTLLGAPERLYEITIPEGLAVVFDNRRVLHGRRGFRNENTTGTDAHALTATPANSTRSEDIQRWLKGCYLEAEGVLDRLRALRPLAETSHDLG</sequence>
<keyword evidence="3" id="KW-0479">Metal-binding</keyword>
<evidence type="ECO:0000256" key="5">
    <source>
        <dbReference type="ARBA" id="ARBA00023002"/>
    </source>
</evidence>
<organism evidence="8 9">
    <name type="scientific">Hydnum rufescens UP504</name>
    <dbReference type="NCBI Taxonomy" id="1448309"/>
    <lineage>
        <taxon>Eukaryota</taxon>
        <taxon>Fungi</taxon>
        <taxon>Dikarya</taxon>
        <taxon>Basidiomycota</taxon>
        <taxon>Agaricomycotina</taxon>
        <taxon>Agaricomycetes</taxon>
        <taxon>Cantharellales</taxon>
        <taxon>Hydnaceae</taxon>
        <taxon>Hydnum</taxon>
    </lineage>
</organism>